<comment type="caution">
    <text evidence="5">The sequence shown here is derived from an EMBL/GenBank/DDBJ whole genome shotgun (WGS) entry which is preliminary data.</text>
</comment>
<evidence type="ECO:0000259" key="3">
    <source>
        <dbReference type="Pfam" id="PF00149"/>
    </source>
</evidence>
<accession>A0ABW3IGT1</accession>
<dbReference type="SUPFAM" id="SSF55816">
    <property type="entry name" value="5'-nucleotidase (syn. UDP-sugar hydrolase), C-terminal domain"/>
    <property type="match status" value="1"/>
</dbReference>
<feature type="domain" description="5'-Nucleotidase C-terminal" evidence="4">
    <location>
        <begin position="324"/>
        <end position="406"/>
    </location>
</feature>
<reference evidence="6" key="1">
    <citation type="journal article" date="2019" name="Int. J. Syst. Evol. Microbiol.">
        <title>The Global Catalogue of Microorganisms (GCM) 10K type strain sequencing project: providing services to taxonomists for standard genome sequencing and annotation.</title>
        <authorList>
            <consortium name="The Broad Institute Genomics Platform"/>
            <consortium name="The Broad Institute Genome Sequencing Center for Infectious Disease"/>
            <person name="Wu L."/>
            <person name="Ma J."/>
        </authorList>
    </citation>
    <scope>NUCLEOTIDE SEQUENCE [LARGE SCALE GENOMIC DNA]</scope>
    <source>
        <strain evidence="6">CCUG 60898</strain>
    </source>
</reference>
<dbReference type="SUPFAM" id="SSF56300">
    <property type="entry name" value="Metallo-dependent phosphatases"/>
    <property type="match status" value="1"/>
</dbReference>
<dbReference type="PANTHER" id="PTHR11575">
    <property type="entry name" value="5'-NUCLEOTIDASE-RELATED"/>
    <property type="match status" value="1"/>
</dbReference>
<dbReference type="Gene3D" id="3.90.780.10">
    <property type="entry name" value="5'-Nucleotidase, C-terminal domain"/>
    <property type="match status" value="1"/>
</dbReference>
<dbReference type="InterPro" id="IPR008334">
    <property type="entry name" value="5'-Nucleotdase_C"/>
</dbReference>
<keyword evidence="6" id="KW-1185">Reference proteome</keyword>
<keyword evidence="2" id="KW-0378">Hydrolase</keyword>
<protein>
    <submittedName>
        <fullName evidence="5">Bifunctional metallophosphatase/5'-nucleotidase</fullName>
    </submittedName>
</protein>
<evidence type="ECO:0000313" key="6">
    <source>
        <dbReference type="Proteomes" id="UP001597100"/>
    </source>
</evidence>
<dbReference type="RefSeq" id="WP_380739178.1">
    <property type="nucleotide sequence ID" value="NZ_JBHTJP010000035.1"/>
</dbReference>
<dbReference type="Gene3D" id="3.60.21.10">
    <property type="match status" value="1"/>
</dbReference>
<dbReference type="Proteomes" id="UP001597100">
    <property type="component" value="Unassembled WGS sequence"/>
</dbReference>
<sequence>MKKHFSVSVQSILLKLSVFVVLLNSCSSTENSTTDPVPSKTPESIVIFTINDPHGKIENFAKVKAIIDEEKEKESQVFFVAGGDLFSGNPIVDFHPEKGFPIIDLMGKAGMDVSALGNHEFDYGQDILNARMQQATFPFLCANVNNSAGELNVPKGQVNIEKDGFEIAFIGVVETSSPGNIPSTHPKRIKGLDFFEGVEAVEQYRDSAAVKNADLVVALTHYGSRGDEMILRNHDFVDLVIGGHNHDIYNRKVAGRYMVQSGSNLKKMTKLSLEVLEGEIVNYNYELIDLEERTEEDAEMAQLIAEYNNQPEFFVEIGTSMQDHDSRETGCFYTDALRTITGADLVFQNYGGIRAGLDYGPITPFDIYTIDPFGNGLDTFSMTVAELKNFLMDPEAPSLAYSGVRIARTNGNITIYDSEENVMSDNEVLVIGMNDYISNVHADNFASPVKTFEKTTAEYLIEYLQEYQSVIDYEDCNNSI</sequence>
<feature type="domain" description="Calcineurin-like phosphoesterase" evidence="3">
    <location>
        <begin position="47"/>
        <end position="246"/>
    </location>
</feature>
<dbReference type="InterPro" id="IPR036907">
    <property type="entry name" value="5'-Nucleotdase_C_sf"/>
</dbReference>
<comment type="similarity">
    <text evidence="2">Belongs to the 5'-nucleotidase family.</text>
</comment>
<evidence type="ECO:0000313" key="5">
    <source>
        <dbReference type="EMBL" id="MFD0977139.1"/>
    </source>
</evidence>
<evidence type="ECO:0000259" key="4">
    <source>
        <dbReference type="Pfam" id="PF02872"/>
    </source>
</evidence>
<keyword evidence="1" id="KW-0732">Signal</keyword>
<dbReference type="Pfam" id="PF00149">
    <property type="entry name" value="Metallophos"/>
    <property type="match status" value="1"/>
</dbReference>
<dbReference type="Pfam" id="PF02872">
    <property type="entry name" value="5_nucleotid_C"/>
    <property type="match status" value="1"/>
</dbReference>
<dbReference type="EMBL" id="JBHTJP010000035">
    <property type="protein sequence ID" value="MFD0977139.1"/>
    <property type="molecule type" value="Genomic_DNA"/>
</dbReference>
<evidence type="ECO:0000256" key="2">
    <source>
        <dbReference type="RuleBase" id="RU362119"/>
    </source>
</evidence>
<proteinExistence type="inferred from homology"/>
<keyword evidence="2" id="KW-0547">Nucleotide-binding</keyword>
<dbReference type="InterPro" id="IPR004843">
    <property type="entry name" value="Calcineurin-like_PHP"/>
</dbReference>
<dbReference type="PANTHER" id="PTHR11575:SF24">
    <property type="entry name" value="5'-NUCLEOTIDASE"/>
    <property type="match status" value="1"/>
</dbReference>
<organism evidence="5 6">
    <name type="scientific">Salinimicrobium gaetbulicola</name>
    <dbReference type="NCBI Taxonomy" id="999702"/>
    <lineage>
        <taxon>Bacteria</taxon>
        <taxon>Pseudomonadati</taxon>
        <taxon>Bacteroidota</taxon>
        <taxon>Flavobacteriia</taxon>
        <taxon>Flavobacteriales</taxon>
        <taxon>Flavobacteriaceae</taxon>
        <taxon>Salinimicrobium</taxon>
    </lineage>
</organism>
<dbReference type="InterPro" id="IPR029052">
    <property type="entry name" value="Metallo-depent_PP-like"/>
</dbReference>
<gene>
    <name evidence="5" type="ORF">ACFQ1G_10085</name>
</gene>
<dbReference type="InterPro" id="IPR006179">
    <property type="entry name" value="5_nucleotidase/apyrase"/>
</dbReference>
<dbReference type="PRINTS" id="PR01607">
    <property type="entry name" value="APYRASEFAMLY"/>
</dbReference>
<name>A0ABW3IGT1_9FLAO</name>
<evidence type="ECO:0000256" key="1">
    <source>
        <dbReference type="ARBA" id="ARBA00022729"/>
    </source>
</evidence>